<proteinExistence type="inferred from homology"/>
<evidence type="ECO:0000256" key="5">
    <source>
        <dbReference type="ARBA" id="ARBA00023002"/>
    </source>
</evidence>
<dbReference type="Gene3D" id="3.60.130.10">
    <property type="entry name" value="Clavaminate synthase-like"/>
    <property type="match status" value="1"/>
</dbReference>
<accession>A0A8S4RG08</accession>
<dbReference type="InterPro" id="IPR010376">
    <property type="entry name" value="GBBH-like_N"/>
</dbReference>
<evidence type="ECO:0000256" key="7">
    <source>
        <dbReference type="SAM" id="Coils"/>
    </source>
</evidence>
<keyword evidence="4" id="KW-0223">Dioxygenase</keyword>
<dbReference type="PANTHER" id="PTHR10696:SF33">
    <property type="entry name" value="GAMMA-BUTYROBETAINE DIOXYGENASE"/>
    <property type="match status" value="1"/>
</dbReference>
<evidence type="ECO:0000256" key="1">
    <source>
        <dbReference type="ARBA" id="ARBA00001954"/>
    </source>
</evidence>
<comment type="similarity">
    <text evidence="2">Belongs to the gamma-BBH/TMLD family.</text>
</comment>
<protein>
    <submittedName>
        <fullName evidence="9">Jg2054 protein</fullName>
    </submittedName>
</protein>
<organism evidence="9 10">
    <name type="scientific">Pararge aegeria aegeria</name>
    <dbReference type="NCBI Taxonomy" id="348720"/>
    <lineage>
        <taxon>Eukaryota</taxon>
        <taxon>Metazoa</taxon>
        <taxon>Ecdysozoa</taxon>
        <taxon>Arthropoda</taxon>
        <taxon>Hexapoda</taxon>
        <taxon>Insecta</taxon>
        <taxon>Pterygota</taxon>
        <taxon>Neoptera</taxon>
        <taxon>Endopterygota</taxon>
        <taxon>Lepidoptera</taxon>
        <taxon>Glossata</taxon>
        <taxon>Ditrysia</taxon>
        <taxon>Papilionoidea</taxon>
        <taxon>Nymphalidae</taxon>
        <taxon>Satyrinae</taxon>
        <taxon>Satyrini</taxon>
        <taxon>Parargina</taxon>
        <taxon>Pararge</taxon>
    </lineage>
</organism>
<evidence type="ECO:0000256" key="6">
    <source>
        <dbReference type="ARBA" id="ARBA00023004"/>
    </source>
</evidence>
<dbReference type="Pfam" id="PF06155">
    <property type="entry name" value="GBBH-like_N"/>
    <property type="match status" value="1"/>
</dbReference>
<evidence type="ECO:0000256" key="3">
    <source>
        <dbReference type="ARBA" id="ARBA00022723"/>
    </source>
</evidence>
<dbReference type="Gene3D" id="3.30.2020.30">
    <property type="match status" value="1"/>
</dbReference>
<reference evidence="9" key="1">
    <citation type="submission" date="2022-03" db="EMBL/GenBank/DDBJ databases">
        <authorList>
            <person name="Lindestad O."/>
        </authorList>
    </citation>
    <scope>NUCLEOTIDE SEQUENCE</scope>
</reference>
<evidence type="ECO:0000313" key="10">
    <source>
        <dbReference type="Proteomes" id="UP000838756"/>
    </source>
</evidence>
<feature type="coiled-coil region" evidence="7">
    <location>
        <begin position="246"/>
        <end position="273"/>
    </location>
</feature>
<keyword evidence="7" id="KW-0175">Coiled coil</keyword>
<dbReference type="PANTHER" id="PTHR10696">
    <property type="entry name" value="GAMMA-BUTYROBETAINE HYDROXYLASE-RELATED"/>
    <property type="match status" value="1"/>
</dbReference>
<dbReference type="InterPro" id="IPR038492">
    <property type="entry name" value="GBBH-like_N_sf"/>
</dbReference>
<evidence type="ECO:0000256" key="2">
    <source>
        <dbReference type="ARBA" id="ARBA00008654"/>
    </source>
</evidence>
<dbReference type="GO" id="GO:0046872">
    <property type="term" value="F:metal ion binding"/>
    <property type="evidence" value="ECO:0007669"/>
    <property type="project" value="UniProtKB-KW"/>
</dbReference>
<gene>
    <name evidence="9" type="primary">jg2054</name>
    <name evidence="9" type="ORF">PAEG_LOCUS13476</name>
</gene>
<dbReference type="FunFam" id="3.30.2020.30:FF:000002">
    <property type="entry name" value="Putative gamma-butyrobetaine dioxygenase"/>
    <property type="match status" value="1"/>
</dbReference>
<dbReference type="GO" id="GO:0051213">
    <property type="term" value="F:dioxygenase activity"/>
    <property type="evidence" value="ECO:0007669"/>
    <property type="project" value="UniProtKB-KW"/>
</dbReference>
<dbReference type="OrthoDB" id="406634at2759"/>
<dbReference type="GO" id="GO:0005739">
    <property type="term" value="C:mitochondrion"/>
    <property type="evidence" value="ECO:0007669"/>
    <property type="project" value="TreeGrafter"/>
</dbReference>
<dbReference type="Proteomes" id="UP000838756">
    <property type="component" value="Unassembled WGS sequence"/>
</dbReference>
<keyword evidence="10" id="KW-1185">Reference proteome</keyword>
<dbReference type="SUPFAM" id="SSF51197">
    <property type="entry name" value="Clavaminate synthase-like"/>
    <property type="match status" value="1"/>
</dbReference>
<dbReference type="AlphaFoldDB" id="A0A8S4RG08"/>
<keyword evidence="5" id="KW-0560">Oxidoreductase</keyword>
<dbReference type="EMBL" id="CAKXAJ010025170">
    <property type="protein sequence ID" value="CAH2235980.1"/>
    <property type="molecule type" value="Genomic_DNA"/>
</dbReference>
<evidence type="ECO:0000259" key="8">
    <source>
        <dbReference type="Pfam" id="PF06155"/>
    </source>
</evidence>
<dbReference type="InterPro" id="IPR042098">
    <property type="entry name" value="TauD-like_sf"/>
</dbReference>
<comment type="caution">
    <text evidence="9">The sequence shown here is derived from an EMBL/GenBank/DDBJ whole genome shotgun (WGS) entry which is preliminary data.</text>
</comment>
<dbReference type="InterPro" id="IPR050411">
    <property type="entry name" value="AlphaKG_dependent_hydroxylases"/>
</dbReference>
<evidence type="ECO:0000256" key="4">
    <source>
        <dbReference type="ARBA" id="ARBA00022964"/>
    </source>
</evidence>
<sequence>MILLRSLRDTNKKVTLLNLFQTVVQTNKLHLNSVLPNKDDFVNINFQGNSLKYPSVWLRDNCQCEQCFHQSAKSRILNLCKFNVNVSIKSVVQDETSVQVTWDDDHVSRYALNWLKFRSFMPEDQLKYTKTLYRPVKTPWHGKDFHKVCAKHDYEKILYSEAALYKWLQDLSTYGVALIQNTPNCDTALDGIVEKIGFTKRTHYGVKFIVENVANTSNVAYLSSNLQMHVDLPYYEYCPASKTTLSQEEKLQKEELETRVEVLKEAEKKYTDLGPTYDCVLFHDGTVWR</sequence>
<keyword evidence="3" id="KW-0479">Metal-binding</keyword>
<dbReference type="GO" id="GO:0045329">
    <property type="term" value="P:carnitine biosynthetic process"/>
    <property type="evidence" value="ECO:0007669"/>
    <property type="project" value="TreeGrafter"/>
</dbReference>
<keyword evidence="6" id="KW-0408">Iron</keyword>
<feature type="domain" description="Gamma-butyrobetaine hydroxylase-like N-terminal" evidence="8">
    <location>
        <begin position="37"/>
        <end position="115"/>
    </location>
</feature>
<evidence type="ECO:0000313" key="9">
    <source>
        <dbReference type="EMBL" id="CAH2235980.1"/>
    </source>
</evidence>
<name>A0A8S4RG08_9NEOP</name>
<comment type="cofactor">
    <cofactor evidence="1">
        <name>Fe(2+)</name>
        <dbReference type="ChEBI" id="CHEBI:29033"/>
    </cofactor>
</comment>